<protein>
    <submittedName>
        <fullName evidence="2">Uncharacterized protein</fullName>
    </submittedName>
</protein>
<sequence length="90" mass="9975">MSETLKPVKAFPAWARLAFLACAAICAIVGQAWVPWHPLELAMDLLAPLMFVFLSFARTPDDQWARFALASRIALIAVMLAAAKWMKFPA</sequence>
<feature type="transmembrane region" description="Helical" evidence="1">
    <location>
        <begin position="41"/>
        <end position="58"/>
    </location>
</feature>
<dbReference type="Proteomes" id="UP001459204">
    <property type="component" value="Unassembled WGS sequence"/>
</dbReference>
<evidence type="ECO:0000256" key="1">
    <source>
        <dbReference type="SAM" id="Phobius"/>
    </source>
</evidence>
<organism evidence="2 3">
    <name type="scientific">Pseudoxanthomonas putridarboris</name>
    <dbReference type="NCBI Taxonomy" id="752605"/>
    <lineage>
        <taxon>Bacteria</taxon>
        <taxon>Pseudomonadati</taxon>
        <taxon>Pseudomonadota</taxon>
        <taxon>Gammaproteobacteria</taxon>
        <taxon>Lysobacterales</taxon>
        <taxon>Lysobacteraceae</taxon>
        <taxon>Pseudoxanthomonas</taxon>
    </lineage>
</organism>
<accession>A0ABU9J364</accession>
<dbReference type="EMBL" id="JBBWWT010000006">
    <property type="protein sequence ID" value="MEL1265326.1"/>
    <property type="molecule type" value="Genomic_DNA"/>
</dbReference>
<evidence type="ECO:0000313" key="2">
    <source>
        <dbReference type="EMBL" id="MEL1265326.1"/>
    </source>
</evidence>
<reference evidence="2 3" key="1">
    <citation type="submission" date="2024-04" db="EMBL/GenBank/DDBJ databases">
        <title>Draft genome sequence of Pseudoxanthomonas putridarboris WD12.</title>
        <authorList>
            <person name="Oh J."/>
        </authorList>
    </citation>
    <scope>NUCLEOTIDE SEQUENCE [LARGE SCALE GENOMIC DNA]</scope>
    <source>
        <strain evidence="2 3">WD12</strain>
    </source>
</reference>
<feature type="transmembrane region" description="Helical" evidence="1">
    <location>
        <begin position="13"/>
        <end position="34"/>
    </location>
</feature>
<keyword evidence="1" id="KW-0812">Transmembrane</keyword>
<keyword evidence="1" id="KW-1133">Transmembrane helix</keyword>
<comment type="caution">
    <text evidence="2">The sequence shown here is derived from an EMBL/GenBank/DDBJ whole genome shotgun (WGS) entry which is preliminary data.</text>
</comment>
<feature type="transmembrane region" description="Helical" evidence="1">
    <location>
        <begin position="64"/>
        <end position="83"/>
    </location>
</feature>
<evidence type="ECO:0000313" key="3">
    <source>
        <dbReference type="Proteomes" id="UP001459204"/>
    </source>
</evidence>
<name>A0ABU9J364_9GAMM</name>
<proteinExistence type="predicted"/>
<keyword evidence="1" id="KW-0472">Membrane</keyword>
<dbReference type="RefSeq" id="WP_341726502.1">
    <property type="nucleotide sequence ID" value="NZ_JBBWWT010000006.1"/>
</dbReference>
<gene>
    <name evidence="2" type="ORF">AAD027_13250</name>
</gene>
<keyword evidence="3" id="KW-1185">Reference proteome</keyword>